<feature type="domain" description="Gla" evidence="13">
    <location>
        <begin position="49"/>
        <end position="95"/>
    </location>
</feature>
<dbReference type="Pfam" id="PF25890">
    <property type="entry name" value="BGLAP_C"/>
    <property type="match status" value="1"/>
</dbReference>
<dbReference type="Ensembl" id="ENSMMDT00005007891.1">
    <property type="protein sequence ID" value="ENSMMDP00005007671.1"/>
    <property type="gene ID" value="ENSMMDG00005004208.1"/>
</dbReference>
<comment type="similarity">
    <text evidence="2">Belongs to the osteocalcin/matrix Gla protein family.</text>
</comment>
<keyword evidence="10" id="KW-1015">Disulfide bond</keyword>
<dbReference type="GO" id="GO:0001503">
    <property type="term" value="P:ossification"/>
    <property type="evidence" value="ECO:0007669"/>
    <property type="project" value="UniProtKB-KW"/>
</dbReference>
<dbReference type="GO" id="GO:0030154">
    <property type="term" value="P:cell differentiation"/>
    <property type="evidence" value="ECO:0007669"/>
    <property type="project" value="UniProtKB-KW"/>
</dbReference>
<evidence type="ECO:0000256" key="12">
    <source>
        <dbReference type="SAM" id="SignalP"/>
    </source>
</evidence>
<dbReference type="InterPro" id="IPR000294">
    <property type="entry name" value="GLA_domain"/>
</dbReference>
<dbReference type="Proteomes" id="UP000472263">
    <property type="component" value="Chromosome 8"/>
</dbReference>
<accession>A0A667XFC1</accession>
<feature type="chain" id="PRO_5025668191" description="Matrix Gla protein" evidence="12">
    <location>
        <begin position="20"/>
        <end position="113"/>
    </location>
</feature>
<evidence type="ECO:0000256" key="3">
    <source>
        <dbReference type="ARBA" id="ARBA00017145"/>
    </source>
</evidence>
<evidence type="ECO:0000256" key="7">
    <source>
        <dbReference type="ARBA" id="ARBA00022553"/>
    </source>
</evidence>
<keyword evidence="15" id="KW-1185">Reference proteome</keyword>
<gene>
    <name evidence="14" type="primary">mgp</name>
</gene>
<evidence type="ECO:0000256" key="8">
    <source>
        <dbReference type="ARBA" id="ARBA00022782"/>
    </source>
</evidence>
<dbReference type="PANTHER" id="PTHR10109">
    <property type="entry name" value="MATRIX GLA PROTEIN"/>
    <property type="match status" value="1"/>
</dbReference>
<keyword evidence="12" id="KW-0732">Signal</keyword>
<feature type="signal peptide" evidence="12">
    <location>
        <begin position="1"/>
        <end position="19"/>
    </location>
</feature>
<reference evidence="14" key="3">
    <citation type="submission" date="2025-09" db="UniProtKB">
        <authorList>
            <consortium name="Ensembl"/>
        </authorList>
    </citation>
    <scope>IDENTIFICATION</scope>
</reference>
<dbReference type="GeneTree" id="ENSGT00390000003753"/>
<keyword evidence="11" id="KW-0891">Chondrogenesis</keyword>
<comment type="subcellular location">
    <subcellularLocation>
        <location evidence="1">Secreted</location>
    </subcellularLocation>
</comment>
<keyword evidence="5" id="KW-0301">Gamma-carboxyglutamic acid</keyword>
<evidence type="ECO:0000313" key="14">
    <source>
        <dbReference type="Ensembl" id="ENSMMDP00005007671.1"/>
    </source>
</evidence>
<evidence type="ECO:0000256" key="9">
    <source>
        <dbReference type="ARBA" id="ARBA00022855"/>
    </source>
</evidence>
<dbReference type="GO" id="GO:0005576">
    <property type="term" value="C:extracellular region"/>
    <property type="evidence" value="ECO:0007669"/>
    <property type="project" value="UniProtKB-SubCell"/>
</dbReference>
<evidence type="ECO:0000256" key="2">
    <source>
        <dbReference type="ARBA" id="ARBA00008850"/>
    </source>
</evidence>
<dbReference type="InterPro" id="IPR027118">
    <property type="entry name" value="MGP"/>
</dbReference>
<evidence type="ECO:0000259" key="13">
    <source>
        <dbReference type="PROSITE" id="PS50998"/>
    </source>
</evidence>
<dbReference type="InterPro" id="IPR058704">
    <property type="entry name" value="BGLAP-like_C"/>
</dbReference>
<evidence type="ECO:0000256" key="4">
    <source>
        <dbReference type="ARBA" id="ARBA00022473"/>
    </source>
</evidence>
<dbReference type="InParanoid" id="A0A667XFC1"/>
<organism evidence="14 15">
    <name type="scientific">Myripristis murdjan</name>
    <name type="common">pinecone soldierfish</name>
    <dbReference type="NCBI Taxonomy" id="586833"/>
    <lineage>
        <taxon>Eukaryota</taxon>
        <taxon>Metazoa</taxon>
        <taxon>Chordata</taxon>
        <taxon>Craniata</taxon>
        <taxon>Vertebrata</taxon>
        <taxon>Euteleostomi</taxon>
        <taxon>Actinopterygii</taxon>
        <taxon>Neopterygii</taxon>
        <taxon>Teleostei</taxon>
        <taxon>Neoteleostei</taxon>
        <taxon>Acanthomorphata</taxon>
        <taxon>Holocentriformes</taxon>
        <taxon>Holocentridae</taxon>
        <taxon>Myripristis</taxon>
    </lineage>
</organism>
<evidence type="ECO:0000256" key="5">
    <source>
        <dbReference type="ARBA" id="ARBA00022479"/>
    </source>
</evidence>
<name>A0A667XFC1_9TELE</name>
<keyword evidence="8" id="KW-0221">Differentiation</keyword>
<dbReference type="GO" id="GO:0051216">
    <property type="term" value="P:cartilage development"/>
    <property type="evidence" value="ECO:0007669"/>
    <property type="project" value="UniProtKB-KW"/>
</dbReference>
<keyword evidence="4" id="KW-0217">Developmental protein</keyword>
<reference evidence="14" key="1">
    <citation type="submission" date="2019-06" db="EMBL/GenBank/DDBJ databases">
        <authorList>
            <consortium name="Wellcome Sanger Institute Data Sharing"/>
        </authorList>
    </citation>
    <scope>NUCLEOTIDE SEQUENCE [LARGE SCALE GENOMIC DNA]</scope>
</reference>
<dbReference type="GO" id="GO:0031012">
    <property type="term" value="C:extracellular matrix"/>
    <property type="evidence" value="ECO:0007669"/>
    <property type="project" value="InterPro"/>
</dbReference>
<dbReference type="PROSITE" id="PS50998">
    <property type="entry name" value="GLA_2"/>
    <property type="match status" value="1"/>
</dbReference>
<dbReference type="SUPFAM" id="SSF57630">
    <property type="entry name" value="GLA-domain"/>
    <property type="match status" value="1"/>
</dbReference>
<evidence type="ECO:0000256" key="1">
    <source>
        <dbReference type="ARBA" id="ARBA00004613"/>
    </source>
</evidence>
<sequence length="113" mass="12930">MKNLLQCVALCAVVSLCICYVKSYLFPDLFVSPNQANSFITPSRGQGGNPFNYYNLMRKVKSPAERRAEICEDYSPCRFYAYQNGYQQAYQRYFGARNPAQNPGQNPSAARRY</sequence>
<keyword evidence="7" id="KW-0597">Phosphoprotein</keyword>
<evidence type="ECO:0000256" key="11">
    <source>
        <dbReference type="ARBA" id="ARBA00023188"/>
    </source>
</evidence>
<dbReference type="GO" id="GO:0005509">
    <property type="term" value="F:calcium ion binding"/>
    <property type="evidence" value="ECO:0007669"/>
    <property type="project" value="InterPro"/>
</dbReference>
<evidence type="ECO:0000313" key="15">
    <source>
        <dbReference type="Proteomes" id="UP000472263"/>
    </source>
</evidence>
<evidence type="ECO:0000256" key="10">
    <source>
        <dbReference type="ARBA" id="ARBA00023157"/>
    </source>
</evidence>
<keyword evidence="9" id="KW-0892">Osteogenesis</keyword>
<evidence type="ECO:0000256" key="6">
    <source>
        <dbReference type="ARBA" id="ARBA00022525"/>
    </source>
</evidence>
<dbReference type="PANTHER" id="PTHR10109:SF0">
    <property type="entry name" value="MATRIX GLA PROTEIN"/>
    <property type="match status" value="1"/>
</dbReference>
<proteinExistence type="inferred from homology"/>
<keyword evidence="6" id="KW-0964">Secreted</keyword>
<protein>
    <recommendedName>
        <fullName evidence="3">Matrix Gla protein</fullName>
    </recommendedName>
</protein>
<reference evidence="14" key="2">
    <citation type="submission" date="2025-08" db="UniProtKB">
        <authorList>
            <consortium name="Ensembl"/>
        </authorList>
    </citation>
    <scope>IDENTIFICATION</scope>
</reference>
<dbReference type="InterPro" id="IPR035972">
    <property type="entry name" value="GLA-like_dom_SF"/>
</dbReference>
<dbReference type="AlphaFoldDB" id="A0A667XFC1"/>